<evidence type="ECO:0000313" key="10">
    <source>
        <dbReference type="Proteomes" id="UP000292307"/>
    </source>
</evidence>
<dbReference type="GO" id="GO:0009306">
    <property type="term" value="P:protein secretion"/>
    <property type="evidence" value="ECO:0007669"/>
    <property type="project" value="InterPro"/>
</dbReference>
<dbReference type="PANTHER" id="PTHR36985">
    <property type="entry name" value="TRANSLOCATION AND ASSEMBLY MODULE SUBUNIT TAMB"/>
    <property type="match status" value="1"/>
</dbReference>
<dbReference type="Pfam" id="PF04357">
    <property type="entry name" value="TamB"/>
    <property type="match status" value="1"/>
</dbReference>
<dbReference type="GO" id="GO:0005886">
    <property type="term" value="C:plasma membrane"/>
    <property type="evidence" value="ECO:0007669"/>
    <property type="project" value="InterPro"/>
</dbReference>
<keyword evidence="10" id="KW-1185">Reference proteome</keyword>
<gene>
    <name evidence="9" type="ORF">EYF70_25650</name>
    <name evidence="8" type="ORF">GCM10007387_60480</name>
</gene>
<accession>A0A411X487</accession>
<evidence type="ECO:0000256" key="2">
    <source>
        <dbReference type="ARBA" id="ARBA00022692"/>
    </source>
</evidence>
<keyword evidence="2 6" id="KW-0812">Transmembrane</keyword>
<evidence type="ECO:0000313" key="9">
    <source>
        <dbReference type="EMBL" id="QBI03821.1"/>
    </source>
</evidence>
<proteinExistence type="predicted"/>
<evidence type="ECO:0000256" key="4">
    <source>
        <dbReference type="ARBA" id="ARBA00023136"/>
    </source>
</evidence>
<reference evidence="8" key="3">
    <citation type="submission" date="2022-12" db="EMBL/GenBank/DDBJ databases">
        <authorList>
            <person name="Sun Q."/>
            <person name="Kim S."/>
        </authorList>
    </citation>
    <scope>NUCLEOTIDE SEQUENCE</scope>
    <source>
        <strain evidence="8">KCTC 12343</strain>
    </source>
</reference>
<evidence type="ECO:0000259" key="7">
    <source>
        <dbReference type="Pfam" id="PF04357"/>
    </source>
</evidence>
<reference evidence="8" key="1">
    <citation type="journal article" date="2014" name="Int. J. Syst. Evol. Microbiol.">
        <title>Complete genome sequence of Corynebacterium casei LMG S-19264T (=DSM 44701T), isolated from a smear-ripened cheese.</title>
        <authorList>
            <consortium name="US DOE Joint Genome Institute (JGI-PGF)"/>
            <person name="Walter F."/>
            <person name="Albersmeier A."/>
            <person name="Kalinowski J."/>
            <person name="Ruckert C."/>
        </authorList>
    </citation>
    <scope>NUCLEOTIDE SEQUENCE</scope>
    <source>
        <strain evidence="8">KCTC 12343</strain>
    </source>
</reference>
<keyword evidence="3 6" id="KW-1133">Transmembrane helix</keyword>
<evidence type="ECO:0000313" key="8">
    <source>
        <dbReference type="EMBL" id="GGY70463.1"/>
    </source>
</evidence>
<organism evidence="8 11">
    <name type="scientific">Pseudoduganella albidiflava</name>
    <dbReference type="NCBI Taxonomy" id="321983"/>
    <lineage>
        <taxon>Bacteria</taxon>
        <taxon>Pseudomonadati</taxon>
        <taxon>Pseudomonadota</taxon>
        <taxon>Betaproteobacteria</taxon>
        <taxon>Burkholderiales</taxon>
        <taxon>Oxalobacteraceae</taxon>
        <taxon>Telluria group</taxon>
        <taxon>Pseudoduganella</taxon>
    </lineage>
</organism>
<sequence length="1483" mass="154037">MADDTNTPDTPAGQDGDNAPLPRKERRWLRRTLIGTGITVVVLGGAIWLLGRETTLQQIAERVARASGGAITITGVTGSLYNHMHIGRVVYKGKTSTITADNIDIDWSPLQFFSSGIEISELRVQSVLMQTTAEDDEPLTVPATLAPPFRISVGDARLLKLTMVGLTGTRNEVTDIRARLYGDKTQWQLTSASAITPIGRVAADGTIGAQKPFKLQAKAALTEVHIAPGQPSAQLAVAATGNLSLMTLGIKGTSPNANGDGTVTLVPFEKIPLRAADIRAYGVDPSRFQSAWPKASLDLRVKADIGTRQQVSGVLELVNTAAPGPIDQQLLPLKAVTARLGGNLTVATLDKLLIDLGNAGRFTGTGRVERTGPDGGIETADIRLHTDRIDLRHIHGAANATAIAGDISAKSTGSGTGTVQTFDVALAEKNMRLDAHANLKDTLVTIERARLQAGRGSIGVTGQASLAGDRAFKAAATVDHFDPAALGNFPKADLNAVANVAGKLVPEPNAAVGFTIRPSTFAGQKLSGSGKLNADARHLTNIAASVAMGSNTIEARGDFGLPAEKLNWKVDAKDLAALRGDLAGSVAGSGVATGGYAAPRTSFDVEARGIGLTGAKVRALDSVIRASGQFALAGKDKSPEVTLSGSARRVNPAAFAASAPAGNLNATFSGNARLAADWRANMNLDVAPSTLVDAPLTGHAKLTADHRHVDNADVDLRLGPNSLQAKGAFGAPADRLNWKLDAPQLSSLGAGFGGVLRGTGTLGGTMQKPTLSFGIEGNSLRLMTQHQVRAIKATGTLGNVDALVADVNVTGYSSPAISIDRARLQSSGTGAAHSIALSAANPDFDAALRIKGGWANDTWTGTIDTLQNRGRFALTLQAPAPLTIAAPKGSGVAGLAKPERIALSSAVIGLPEGSLRVENLEKNGPRWRSRGTAAGVPATYLAQLSDAWRGRVVSDLTLGANWGLDMTLPAGGAGATPSAPALNGAVRVFREKGDITVTGGAAPLPLGLSQLQAGVNVSGNTLKVQAGMVGTRAGRIALDATAQLRDGRIPGDSPLAVTASVDVPSIAWMSPLTGVEGLELEGALKAAIAGSGTVANPALNGEVSGNGLVINLADQGVRLRNGQLQARVEGDRLTLQKLHLEGRTGRADAEGWARLAGNEMTMNLKLTADKLEALSRPDRTLVLSGSSEVIRDAKRFQLNGKFRADRADIELPDENSPTISDDVVILGRTKPTIKETAQAMPLNVDLEADLGKDFRLKGKGLDAYLEGGVHVRVADRRAPRINGSIRVASGTYAAYGQKLAIERGVINFTGAYDNPGLNILAVRKRPEGSELSDTNVEAGVEVRGTALAPTARLVSTPSVPDSEKLSWLVLGHGMDDMQGNEMGLLGTAAGALFGGKGGGSFANKIGLDELGVSQGSGNATGLENTVVTVGKKLSSRAYLGFEQGAGSATSLVKLRYKLNQRITLQFQTGTNNALDVLYTWAFD</sequence>
<dbReference type="EMBL" id="CP036401">
    <property type="protein sequence ID" value="QBI03821.1"/>
    <property type="molecule type" value="Genomic_DNA"/>
</dbReference>
<dbReference type="InterPro" id="IPR007452">
    <property type="entry name" value="TamB_C"/>
</dbReference>
<comment type="subcellular location">
    <subcellularLocation>
        <location evidence="1">Membrane</location>
        <topology evidence="1">Single-pass membrane protein</topology>
    </subcellularLocation>
</comment>
<reference evidence="9 10" key="2">
    <citation type="submission" date="2019-02" db="EMBL/GenBank/DDBJ databases">
        <title>Draft Genome Sequences of Six Type Strains of the Genus Massilia.</title>
        <authorList>
            <person name="Miess H."/>
            <person name="Frediansyhah A."/>
            <person name="Gross H."/>
        </authorList>
    </citation>
    <scope>NUCLEOTIDE SEQUENCE [LARGE SCALE GENOMIC DNA]</scope>
    <source>
        <strain evidence="9 10">DSM 17472</strain>
    </source>
</reference>
<protein>
    <submittedName>
        <fullName evidence="8">DUF490 domain-containing protein</fullName>
    </submittedName>
</protein>
<evidence type="ECO:0000256" key="3">
    <source>
        <dbReference type="ARBA" id="ARBA00022989"/>
    </source>
</evidence>
<dbReference type="Proteomes" id="UP000292307">
    <property type="component" value="Chromosome"/>
</dbReference>
<name>A0A411X487_9BURK</name>
<keyword evidence="4 6" id="KW-0472">Membrane</keyword>
<dbReference type="PANTHER" id="PTHR36985:SF1">
    <property type="entry name" value="TRANSLOCATION AND ASSEMBLY MODULE SUBUNIT TAMB"/>
    <property type="match status" value="1"/>
</dbReference>
<evidence type="ECO:0000256" key="1">
    <source>
        <dbReference type="ARBA" id="ARBA00004167"/>
    </source>
</evidence>
<feature type="domain" description="Translocation and assembly module TamB C-terminal" evidence="7">
    <location>
        <begin position="1144"/>
        <end position="1482"/>
    </location>
</feature>
<evidence type="ECO:0000256" key="5">
    <source>
        <dbReference type="SAM" id="MobiDB-lite"/>
    </source>
</evidence>
<dbReference type="EMBL" id="BMWV01000031">
    <property type="protein sequence ID" value="GGY70463.1"/>
    <property type="molecule type" value="Genomic_DNA"/>
</dbReference>
<evidence type="ECO:0000313" key="11">
    <source>
        <dbReference type="Proteomes" id="UP000628442"/>
    </source>
</evidence>
<dbReference type="RefSeq" id="WP_131147912.1">
    <property type="nucleotide sequence ID" value="NZ_BMWV01000031.1"/>
</dbReference>
<dbReference type="OrthoDB" id="5288149at2"/>
<dbReference type="Proteomes" id="UP000628442">
    <property type="component" value="Unassembled WGS sequence"/>
</dbReference>
<feature type="region of interest" description="Disordered" evidence="5">
    <location>
        <begin position="1"/>
        <end position="22"/>
    </location>
</feature>
<feature type="transmembrane region" description="Helical" evidence="6">
    <location>
        <begin position="33"/>
        <end position="51"/>
    </location>
</feature>
<evidence type="ECO:0000256" key="6">
    <source>
        <dbReference type="SAM" id="Phobius"/>
    </source>
</evidence>